<dbReference type="STRING" id="983966.A0A1E4RTR6"/>
<feature type="transmembrane region" description="Helical" evidence="8">
    <location>
        <begin position="116"/>
        <end position="134"/>
    </location>
</feature>
<organism evidence="10 11">
    <name type="scientific">Cyberlindnera jadinii (strain ATCC 18201 / CBS 1600 / BCRC 20928 / JCM 3617 / NBRC 0987 / NRRL Y-1542)</name>
    <name type="common">Torula yeast</name>
    <name type="synonym">Candida utilis</name>
    <dbReference type="NCBI Taxonomy" id="983966"/>
    <lineage>
        <taxon>Eukaryota</taxon>
        <taxon>Fungi</taxon>
        <taxon>Dikarya</taxon>
        <taxon>Ascomycota</taxon>
        <taxon>Saccharomycotina</taxon>
        <taxon>Saccharomycetes</taxon>
        <taxon>Phaffomycetales</taxon>
        <taxon>Phaffomycetaceae</taxon>
        <taxon>Cyberlindnera</taxon>
    </lineage>
</organism>
<dbReference type="InterPro" id="IPR003663">
    <property type="entry name" value="Sugar/inositol_transpt"/>
</dbReference>
<protein>
    <submittedName>
        <fullName evidence="10">General substrate transporter</fullName>
    </submittedName>
</protein>
<reference evidence="10 11" key="1">
    <citation type="journal article" date="2016" name="Proc. Natl. Acad. Sci. U.S.A.">
        <title>Comparative genomics of biotechnologically important yeasts.</title>
        <authorList>
            <person name="Riley R."/>
            <person name="Haridas S."/>
            <person name="Wolfe K.H."/>
            <person name="Lopes M.R."/>
            <person name="Hittinger C.T."/>
            <person name="Goeker M."/>
            <person name="Salamov A.A."/>
            <person name="Wisecaver J.H."/>
            <person name="Long T.M."/>
            <person name="Calvey C.H."/>
            <person name="Aerts A.L."/>
            <person name="Barry K.W."/>
            <person name="Choi C."/>
            <person name="Clum A."/>
            <person name="Coughlan A.Y."/>
            <person name="Deshpande S."/>
            <person name="Douglass A.P."/>
            <person name="Hanson S.J."/>
            <person name="Klenk H.-P."/>
            <person name="LaButti K.M."/>
            <person name="Lapidus A."/>
            <person name="Lindquist E.A."/>
            <person name="Lipzen A.M."/>
            <person name="Meier-Kolthoff J.P."/>
            <person name="Ohm R.A."/>
            <person name="Otillar R.P."/>
            <person name="Pangilinan J.L."/>
            <person name="Peng Y."/>
            <person name="Rokas A."/>
            <person name="Rosa C.A."/>
            <person name="Scheuner C."/>
            <person name="Sibirny A.A."/>
            <person name="Slot J.C."/>
            <person name="Stielow J.B."/>
            <person name="Sun H."/>
            <person name="Kurtzman C.P."/>
            <person name="Blackwell M."/>
            <person name="Grigoriev I.V."/>
            <person name="Jeffries T.W."/>
        </authorList>
    </citation>
    <scope>NUCLEOTIDE SEQUENCE [LARGE SCALE GENOMIC DNA]</scope>
    <source>
        <strain evidence="11">ATCC 18201 / CBS 1600 / BCRC 20928 / JCM 3617 / NBRC 0987 / NRRL Y-1542</strain>
    </source>
</reference>
<feature type="transmembrane region" description="Helical" evidence="8">
    <location>
        <begin position="300"/>
        <end position="318"/>
    </location>
</feature>
<feature type="transmembrane region" description="Helical" evidence="8">
    <location>
        <begin position="402"/>
        <end position="426"/>
    </location>
</feature>
<feature type="transmembrane region" description="Helical" evidence="8">
    <location>
        <begin position="174"/>
        <end position="196"/>
    </location>
</feature>
<dbReference type="GeneID" id="30990443"/>
<feature type="transmembrane region" description="Helical" evidence="8">
    <location>
        <begin position="468"/>
        <end position="487"/>
    </location>
</feature>
<evidence type="ECO:0000256" key="2">
    <source>
        <dbReference type="ARBA" id="ARBA00010992"/>
    </source>
</evidence>
<dbReference type="InterPro" id="IPR005829">
    <property type="entry name" value="Sugar_transporter_CS"/>
</dbReference>
<comment type="similarity">
    <text evidence="2 7">Belongs to the major facilitator superfamily. Sugar transporter (TC 2.A.1.1) family.</text>
</comment>
<dbReference type="FunFam" id="1.20.1250.20:FF:000134">
    <property type="entry name" value="MFS sugar transporter protein"/>
    <property type="match status" value="1"/>
</dbReference>
<evidence type="ECO:0000256" key="7">
    <source>
        <dbReference type="RuleBase" id="RU003346"/>
    </source>
</evidence>
<evidence type="ECO:0000256" key="3">
    <source>
        <dbReference type="ARBA" id="ARBA00022448"/>
    </source>
</evidence>
<comment type="subcellular location">
    <subcellularLocation>
        <location evidence="1">Membrane</location>
        <topology evidence="1">Multi-pass membrane protein</topology>
    </subcellularLocation>
</comment>
<dbReference type="InterPro" id="IPR005828">
    <property type="entry name" value="MFS_sugar_transport-like"/>
</dbReference>
<feature type="transmembrane region" description="Helical" evidence="8">
    <location>
        <begin position="81"/>
        <end position="104"/>
    </location>
</feature>
<dbReference type="PROSITE" id="PS00217">
    <property type="entry name" value="SUGAR_TRANSPORT_2"/>
    <property type="match status" value="1"/>
</dbReference>
<dbReference type="InterPro" id="IPR050360">
    <property type="entry name" value="MFS_Sugar_Transporters"/>
</dbReference>
<gene>
    <name evidence="10" type="primary">HXT2.3</name>
    <name evidence="10" type="ORF">CYBJADRAFT_170051</name>
</gene>
<feature type="transmembrane region" description="Helical" evidence="8">
    <location>
        <begin position="140"/>
        <end position="162"/>
    </location>
</feature>
<keyword evidence="3 7" id="KW-0813">Transport</keyword>
<keyword evidence="6 8" id="KW-0472">Membrane</keyword>
<evidence type="ECO:0000256" key="1">
    <source>
        <dbReference type="ARBA" id="ARBA00004141"/>
    </source>
</evidence>
<dbReference type="RefSeq" id="XP_020067723.1">
    <property type="nucleotide sequence ID" value="XM_020216047.1"/>
</dbReference>
<dbReference type="Gene3D" id="1.20.1250.20">
    <property type="entry name" value="MFS general substrate transporter like domains"/>
    <property type="match status" value="1"/>
</dbReference>
<dbReference type="NCBIfam" id="TIGR00879">
    <property type="entry name" value="SP"/>
    <property type="match status" value="1"/>
</dbReference>
<evidence type="ECO:0000313" key="10">
    <source>
        <dbReference type="EMBL" id="ODV70684.1"/>
    </source>
</evidence>
<dbReference type="GO" id="GO:0005351">
    <property type="term" value="F:carbohydrate:proton symporter activity"/>
    <property type="evidence" value="ECO:0007669"/>
    <property type="project" value="TreeGrafter"/>
</dbReference>
<evidence type="ECO:0000256" key="8">
    <source>
        <dbReference type="SAM" id="Phobius"/>
    </source>
</evidence>
<accession>A0A1E4RTR6</accession>
<dbReference type="Pfam" id="PF00083">
    <property type="entry name" value="Sugar_tr"/>
    <property type="match status" value="1"/>
</dbReference>
<dbReference type="AlphaFoldDB" id="A0A1E4RTR6"/>
<feature type="transmembrane region" description="Helical" evidence="8">
    <location>
        <begin position="367"/>
        <end position="390"/>
    </location>
</feature>
<evidence type="ECO:0000256" key="4">
    <source>
        <dbReference type="ARBA" id="ARBA00022692"/>
    </source>
</evidence>
<evidence type="ECO:0000313" key="11">
    <source>
        <dbReference type="Proteomes" id="UP000094389"/>
    </source>
</evidence>
<dbReference type="EMBL" id="KV453953">
    <property type="protein sequence ID" value="ODV70684.1"/>
    <property type="molecule type" value="Genomic_DNA"/>
</dbReference>
<sequence length="535" mass="60398">MALSTSKAEYLDTERFEAEDQPAKKLNDYLTETRPWYKVPHLRALAFHVFVVTLSATNNGFDGSMLNALQSLVYWRKYMGYPSGYILGALSAAPAFGAISSFLFSPYLADRYGRRFVLVAGQFIALIGAILQGVSNSYAFFFVSRFIIGFGGGISGVGGPALIAEISYPTHREVCTFALNICWYLGAILAAVITYFTRNIESSYSWRIPSFLQGFFPVVQIILMYWVPESPRYFVAKGNIPRARQILSKIHTGNSTDPKDLELVEYEISEIEAALEAEKSAGANSRYSDFFKRKSYRKRLFLVIFTSTMTQLSGNALFSYYLSPVLDSIGITDSSRQLLINMCLTIFNFAVSAAVCSVCWYFRRRTLFNTCVFGMLFTYVVWTALSAVSYKRQFQDQAVSRGVLAMIFLYYLFYDIGANGLPNLYMTEILPYSHRSKGIVIFQLWTAVIALGNAFGNPSAIIHLAWKYYIVYCCVLAVECVVFYFFYPETSGRSLEEVAEVFGDYIEPINRSSQVEEVYSIESNGKPNVEHIDNK</sequence>
<dbReference type="PANTHER" id="PTHR48022">
    <property type="entry name" value="PLASTIDIC GLUCOSE TRANSPORTER 4"/>
    <property type="match status" value="1"/>
</dbReference>
<feature type="transmembrane region" description="Helical" evidence="8">
    <location>
        <begin position="438"/>
        <end position="456"/>
    </location>
</feature>
<feature type="transmembrane region" description="Helical" evidence="8">
    <location>
        <begin position="338"/>
        <end position="360"/>
    </location>
</feature>
<keyword evidence="4 8" id="KW-0812">Transmembrane</keyword>
<evidence type="ECO:0000256" key="5">
    <source>
        <dbReference type="ARBA" id="ARBA00022989"/>
    </source>
</evidence>
<keyword evidence="5 8" id="KW-1133">Transmembrane helix</keyword>
<evidence type="ECO:0000259" key="9">
    <source>
        <dbReference type="PROSITE" id="PS50850"/>
    </source>
</evidence>
<dbReference type="InterPro" id="IPR020846">
    <property type="entry name" value="MFS_dom"/>
</dbReference>
<name>A0A1E4RTR6_CYBJN</name>
<dbReference type="GO" id="GO:0016020">
    <property type="term" value="C:membrane"/>
    <property type="evidence" value="ECO:0007669"/>
    <property type="project" value="UniProtKB-SubCell"/>
</dbReference>
<keyword evidence="11" id="KW-1185">Reference proteome</keyword>
<dbReference type="InterPro" id="IPR036259">
    <property type="entry name" value="MFS_trans_sf"/>
</dbReference>
<evidence type="ECO:0000256" key="6">
    <source>
        <dbReference type="ARBA" id="ARBA00023136"/>
    </source>
</evidence>
<feature type="transmembrane region" description="Helical" evidence="8">
    <location>
        <begin position="44"/>
        <end position="61"/>
    </location>
</feature>
<dbReference type="Proteomes" id="UP000094389">
    <property type="component" value="Unassembled WGS sequence"/>
</dbReference>
<dbReference type="OMA" id="THREVCT"/>
<feature type="domain" description="Major facilitator superfamily (MFS) profile" evidence="9">
    <location>
        <begin position="48"/>
        <end position="491"/>
    </location>
</feature>
<feature type="transmembrane region" description="Helical" evidence="8">
    <location>
        <begin position="208"/>
        <end position="227"/>
    </location>
</feature>
<dbReference type="PANTHER" id="PTHR48022:SF24">
    <property type="entry name" value="HEXOSE TRANSPORTER PROTEIN (AFU_ORTHOLOGUE AFUA_8G04480)"/>
    <property type="match status" value="1"/>
</dbReference>
<dbReference type="OrthoDB" id="6133115at2759"/>
<dbReference type="SUPFAM" id="SSF103473">
    <property type="entry name" value="MFS general substrate transporter"/>
    <property type="match status" value="1"/>
</dbReference>
<dbReference type="PROSITE" id="PS50850">
    <property type="entry name" value="MFS"/>
    <property type="match status" value="1"/>
</dbReference>
<proteinExistence type="inferred from homology"/>